<organism evidence="2 3">
    <name type="scientific">Phyllosticta capitalensis</name>
    <dbReference type="NCBI Taxonomy" id="121624"/>
    <lineage>
        <taxon>Eukaryota</taxon>
        <taxon>Fungi</taxon>
        <taxon>Dikarya</taxon>
        <taxon>Ascomycota</taxon>
        <taxon>Pezizomycotina</taxon>
        <taxon>Dothideomycetes</taxon>
        <taxon>Dothideomycetes incertae sedis</taxon>
        <taxon>Botryosphaeriales</taxon>
        <taxon>Phyllostictaceae</taxon>
        <taxon>Phyllosticta</taxon>
    </lineage>
</organism>
<name>A0ABR1YL04_9PEZI</name>
<dbReference type="EMBL" id="JBBWRZ010000007">
    <property type="protein sequence ID" value="KAK8232157.1"/>
    <property type="molecule type" value="Genomic_DNA"/>
</dbReference>
<gene>
    <name evidence="2" type="ORF">HDK90DRAFT_299990</name>
</gene>
<evidence type="ECO:0000313" key="2">
    <source>
        <dbReference type="EMBL" id="KAK8232157.1"/>
    </source>
</evidence>
<sequence>MHTHASRAGCLLESDPRSRRHNLCSLLLDVHPSTRTANNAGSPPPPPPHLPHVPPLGLSGEALVPLGCRAECTGAAPRQRKEPKHNERQNPPSACLPAWPRDTLTGYANVPCRKKAVSETDRGARVASVLVQLVTTSSRRRPSRGERRLCVVYDAGVLPWTDADHTTPEHFMSLLACCSQKHARLAHIRLYVLESFRPSNAPRPQTA</sequence>
<comment type="caution">
    <text evidence="2">The sequence shown here is derived from an EMBL/GenBank/DDBJ whole genome shotgun (WGS) entry which is preliminary data.</text>
</comment>
<evidence type="ECO:0000256" key="1">
    <source>
        <dbReference type="SAM" id="MobiDB-lite"/>
    </source>
</evidence>
<proteinExistence type="predicted"/>
<protein>
    <submittedName>
        <fullName evidence="2">Uncharacterized protein</fullName>
    </submittedName>
</protein>
<feature type="compositionally biased region" description="Pro residues" evidence="1">
    <location>
        <begin position="42"/>
        <end position="54"/>
    </location>
</feature>
<keyword evidence="3" id="KW-1185">Reference proteome</keyword>
<feature type="region of interest" description="Disordered" evidence="1">
    <location>
        <begin position="34"/>
        <end position="58"/>
    </location>
</feature>
<evidence type="ECO:0000313" key="3">
    <source>
        <dbReference type="Proteomes" id="UP001492380"/>
    </source>
</evidence>
<feature type="region of interest" description="Disordered" evidence="1">
    <location>
        <begin position="75"/>
        <end position="96"/>
    </location>
</feature>
<reference evidence="2 3" key="1">
    <citation type="submission" date="2024-04" db="EMBL/GenBank/DDBJ databases">
        <title>Phyllosticta paracitricarpa is synonymous to the EU quarantine fungus P. citricarpa based on phylogenomic analyses.</title>
        <authorList>
            <consortium name="Lawrence Berkeley National Laboratory"/>
            <person name="Van Ingen-Buijs V.A."/>
            <person name="Van Westerhoven A.C."/>
            <person name="Haridas S."/>
            <person name="Skiadas P."/>
            <person name="Martin F."/>
            <person name="Groenewald J.Z."/>
            <person name="Crous P.W."/>
            <person name="Seidl M.F."/>
        </authorList>
    </citation>
    <scope>NUCLEOTIDE SEQUENCE [LARGE SCALE GENOMIC DNA]</scope>
    <source>
        <strain evidence="2 3">CBS 123374</strain>
    </source>
</reference>
<accession>A0ABR1YL04</accession>
<dbReference type="Proteomes" id="UP001492380">
    <property type="component" value="Unassembled WGS sequence"/>
</dbReference>